<organism evidence="10 11">
    <name type="scientific">Candidatus Alloenteromonas pullicola</name>
    <dbReference type="NCBI Taxonomy" id="2840784"/>
    <lineage>
        <taxon>Bacteria</taxon>
        <taxon>Bacillati</taxon>
        <taxon>Bacillota</taxon>
        <taxon>Bacillota incertae sedis</taxon>
        <taxon>Candidatus Alloenteromonas</taxon>
    </lineage>
</organism>
<dbReference type="EMBL" id="DVMV01000005">
    <property type="protein sequence ID" value="HIU44767.1"/>
    <property type="molecule type" value="Genomic_DNA"/>
</dbReference>
<sequence length="497" mass="55322">MLLQAIEEAIAYAKAHLGLGELDAIYKRNLLLHYLGEDAPYLGEVDLEKAELAELPDGVVADLMEGYKAERGGDDGEAERFAVYVLGLLSPSPENVNAHCRDLVGQGKPDEALDYLYRLSIGNYYIAKSKVDRNIVFPYSFKEGSPLEISINLSKPEKNNKDIAKLLTKKATGYPKCLLCKENLGYAGTPTHPARENIRYLALDFPSGRWYLQYSPYVYYHKHCILFNDAHSPMRMDRGILATLLDFVDAFPCFFMGSNSDLPIVGGSILDHEHFQGGGHMLPLLQAGFSKEFKTGLAHTKLWEVDFYDTCLCLEGKDKREILDAGERILLAWRGYDDPENGIISRDGAGQHSTITPIARKVGDDYRLYLILRNNRCDSRYPDGIFHVHPERFHIKKEGIGLIEAAGLFILPARLKRQIGELVDGIKAGKPLEAIVEDDPGLAGEGFAQMYGKLKSGMDEKEYLASTCRDILGDVAVFKHDVKGQQGLDKFIGGIGL</sequence>
<evidence type="ECO:0000256" key="2">
    <source>
        <dbReference type="ARBA" id="ARBA00004947"/>
    </source>
</evidence>
<reference evidence="10" key="1">
    <citation type="submission" date="2020-10" db="EMBL/GenBank/DDBJ databases">
        <authorList>
            <person name="Gilroy R."/>
        </authorList>
    </citation>
    <scope>NUCLEOTIDE SEQUENCE</scope>
    <source>
        <strain evidence="10">ChiGjej1B1-22543</strain>
    </source>
</reference>
<gene>
    <name evidence="8" type="primary">galT</name>
    <name evidence="10" type="ORF">IAC52_00500</name>
</gene>
<reference evidence="10" key="2">
    <citation type="journal article" date="2021" name="PeerJ">
        <title>Extensive microbial diversity within the chicken gut microbiome revealed by metagenomics and culture.</title>
        <authorList>
            <person name="Gilroy R."/>
            <person name="Ravi A."/>
            <person name="Getino M."/>
            <person name="Pursley I."/>
            <person name="Horton D.L."/>
            <person name="Alikhan N.F."/>
            <person name="Baker D."/>
            <person name="Gharbi K."/>
            <person name="Hall N."/>
            <person name="Watson M."/>
            <person name="Adriaenssens E.M."/>
            <person name="Foster-Nyarko E."/>
            <person name="Jarju S."/>
            <person name="Secka A."/>
            <person name="Antonio M."/>
            <person name="Oren A."/>
            <person name="Chaudhuri R.R."/>
            <person name="La Ragione R."/>
            <person name="Hildebrand F."/>
            <person name="Pallen M.J."/>
        </authorList>
    </citation>
    <scope>NUCLEOTIDE SEQUENCE</scope>
    <source>
        <strain evidence="10">ChiGjej1B1-22543</strain>
    </source>
</reference>
<comment type="caution">
    <text evidence="10">The sequence shown here is derived from an EMBL/GenBank/DDBJ whole genome shotgun (WGS) entry which is preliminary data.</text>
</comment>
<keyword evidence="5 8" id="KW-0548">Nucleotidyltransferase</keyword>
<keyword evidence="7 8" id="KW-0119">Carbohydrate metabolism</keyword>
<evidence type="ECO:0000256" key="3">
    <source>
        <dbReference type="ARBA" id="ARBA00022490"/>
    </source>
</evidence>
<evidence type="ECO:0000256" key="1">
    <source>
        <dbReference type="ARBA" id="ARBA00001107"/>
    </source>
</evidence>
<comment type="catalytic activity">
    <reaction evidence="1 8">
        <text>alpha-D-galactose 1-phosphate + UDP-alpha-D-glucose = alpha-D-glucose 1-phosphate + UDP-alpha-D-galactose</text>
        <dbReference type="Rhea" id="RHEA:13989"/>
        <dbReference type="ChEBI" id="CHEBI:58336"/>
        <dbReference type="ChEBI" id="CHEBI:58601"/>
        <dbReference type="ChEBI" id="CHEBI:58885"/>
        <dbReference type="ChEBI" id="CHEBI:66914"/>
        <dbReference type="EC" id="2.7.7.12"/>
    </reaction>
</comment>
<evidence type="ECO:0000256" key="4">
    <source>
        <dbReference type="ARBA" id="ARBA00022679"/>
    </source>
</evidence>
<dbReference type="HAMAP" id="MF_00571">
    <property type="entry name" value="GalP_UDP_trans"/>
    <property type="match status" value="1"/>
</dbReference>
<dbReference type="Proteomes" id="UP000824070">
    <property type="component" value="Unassembled WGS sequence"/>
</dbReference>
<evidence type="ECO:0000313" key="10">
    <source>
        <dbReference type="EMBL" id="HIU44767.1"/>
    </source>
</evidence>
<dbReference type="PANTHER" id="PTHR39191">
    <property type="entry name" value="GALACTOSE-1-PHOSPHATE URIDYLYLTRANSFERASE"/>
    <property type="match status" value="1"/>
</dbReference>
<keyword evidence="3 8" id="KW-0963">Cytoplasm</keyword>
<dbReference type="EC" id="2.7.7.12" evidence="8"/>
<keyword evidence="6 8" id="KW-0299">Galactose metabolism</keyword>
<feature type="domain" description="Galactose-1-phosphate uridyl transferase N-terminal" evidence="9">
    <location>
        <begin position="87"/>
        <end position="233"/>
    </location>
</feature>
<dbReference type="InterPro" id="IPR005849">
    <property type="entry name" value="GalP_Utransf_N"/>
</dbReference>
<dbReference type="AlphaFoldDB" id="A0A9D1S2R9"/>
<protein>
    <recommendedName>
        <fullName evidence="8">Galactose-1-phosphate uridylyltransferase</fullName>
        <shortName evidence="8">Gal-1-P uridylyltransferase</shortName>
        <ecNumber evidence="8">2.7.7.12</ecNumber>
    </recommendedName>
    <alternativeName>
        <fullName evidence="8">UDP-glucose--hexose-1-phosphate uridylyltransferase</fullName>
    </alternativeName>
</protein>
<evidence type="ECO:0000256" key="6">
    <source>
        <dbReference type="ARBA" id="ARBA00023144"/>
    </source>
</evidence>
<dbReference type="InterPro" id="IPR000766">
    <property type="entry name" value="GalP_uridyl_Trfase_II"/>
</dbReference>
<dbReference type="GO" id="GO:0008108">
    <property type="term" value="F:UDP-glucose:hexose-1-phosphate uridylyltransferase activity"/>
    <property type="evidence" value="ECO:0007669"/>
    <property type="project" value="UniProtKB-UniRule"/>
</dbReference>
<keyword evidence="4 8" id="KW-0808">Transferase</keyword>
<evidence type="ECO:0000256" key="8">
    <source>
        <dbReference type="HAMAP-Rule" id="MF_00571"/>
    </source>
</evidence>
<dbReference type="GO" id="GO:0005737">
    <property type="term" value="C:cytoplasm"/>
    <property type="evidence" value="ECO:0007669"/>
    <property type="project" value="UniProtKB-SubCell"/>
</dbReference>
<comment type="pathway">
    <text evidence="2 8">Carbohydrate metabolism; galactose metabolism.</text>
</comment>
<name>A0A9D1S2R9_9FIRM</name>
<evidence type="ECO:0000256" key="7">
    <source>
        <dbReference type="ARBA" id="ARBA00023277"/>
    </source>
</evidence>
<comment type="similarity">
    <text evidence="8">Belongs to the galactose-1-phosphate uridylyltransferase type 2 family.</text>
</comment>
<comment type="subcellular location">
    <subcellularLocation>
        <location evidence="8">Cytoplasm</location>
    </subcellularLocation>
</comment>
<dbReference type="PANTHER" id="PTHR39191:SF1">
    <property type="entry name" value="DUF4922 DOMAIN-CONTAINING PROTEIN"/>
    <property type="match status" value="1"/>
</dbReference>
<dbReference type="Pfam" id="PF01087">
    <property type="entry name" value="GalP_UDP_transf"/>
    <property type="match status" value="1"/>
</dbReference>
<proteinExistence type="inferred from homology"/>
<evidence type="ECO:0000313" key="11">
    <source>
        <dbReference type="Proteomes" id="UP000824070"/>
    </source>
</evidence>
<dbReference type="GO" id="GO:0006012">
    <property type="term" value="P:galactose metabolic process"/>
    <property type="evidence" value="ECO:0007669"/>
    <property type="project" value="UniProtKB-UniRule"/>
</dbReference>
<accession>A0A9D1S2R9</accession>
<evidence type="ECO:0000259" key="9">
    <source>
        <dbReference type="Pfam" id="PF01087"/>
    </source>
</evidence>
<evidence type="ECO:0000256" key="5">
    <source>
        <dbReference type="ARBA" id="ARBA00022695"/>
    </source>
</evidence>